<dbReference type="Proteomes" id="UP000886520">
    <property type="component" value="Chromosome 14"/>
</dbReference>
<dbReference type="Gene3D" id="3.40.50.1110">
    <property type="entry name" value="SGNH hydrolase"/>
    <property type="match status" value="1"/>
</dbReference>
<evidence type="ECO:0000256" key="3">
    <source>
        <dbReference type="ARBA" id="ARBA00022801"/>
    </source>
</evidence>
<evidence type="ECO:0008006" key="7">
    <source>
        <dbReference type="Google" id="ProtNLM"/>
    </source>
</evidence>
<dbReference type="AlphaFoldDB" id="A0A9D4ZDM4"/>
<feature type="chain" id="PRO_5038415621" description="GDSL esterase/lipase" evidence="4">
    <location>
        <begin position="34"/>
        <end position="390"/>
    </location>
</feature>
<comment type="caution">
    <text evidence="5">The sequence shown here is derived from an EMBL/GenBank/DDBJ whole genome shotgun (WGS) entry which is preliminary data.</text>
</comment>
<protein>
    <recommendedName>
        <fullName evidence="7">GDSL esterase/lipase</fullName>
    </recommendedName>
</protein>
<name>A0A9D4ZDM4_ADICA</name>
<evidence type="ECO:0000256" key="2">
    <source>
        <dbReference type="ARBA" id="ARBA00022729"/>
    </source>
</evidence>
<proteinExistence type="inferred from homology"/>
<dbReference type="InterPro" id="IPR001087">
    <property type="entry name" value="GDSL"/>
</dbReference>
<accession>A0A9D4ZDM4</accession>
<dbReference type="OrthoDB" id="1600564at2759"/>
<comment type="similarity">
    <text evidence="1">Belongs to the 'GDSL' lipolytic enzyme family.</text>
</comment>
<evidence type="ECO:0000256" key="4">
    <source>
        <dbReference type="SAM" id="SignalP"/>
    </source>
</evidence>
<dbReference type="SUPFAM" id="SSF52266">
    <property type="entry name" value="SGNH hydrolase"/>
    <property type="match status" value="1"/>
</dbReference>
<dbReference type="InterPro" id="IPR035669">
    <property type="entry name" value="SGNH_plant_lipase-like"/>
</dbReference>
<dbReference type="PANTHER" id="PTHR22835:SF588">
    <property type="entry name" value="ALPHA-L-FUCOSIDASE 3"/>
    <property type="match status" value="1"/>
</dbReference>
<dbReference type="InterPro" id="IPR036514">
    <property type="entry name" value="SGNH_hydro_sf"/>
</dbReference>
<dbReference type="PANTHER" id="PTHR22835">
    <property type="entry name" value="ZINC FINGER FYVE DOMAIN CONTAINING PROTEIN"/>
    <property type="match status" value="1"/>
</dbReference>
<feature type="signal peptide" evidence="4">
    <location>
        <begin position="1"/>
        <end position="33"/>
    </location>
</feature>
<keyword evidence="6" id="KW-1185">Reference proteome</keyword>
<dbReference type="CDD" id="cd01837">
    <property type="entry name" value="SGNH_plant_lipase_like"/>
    <property type="match status" value="1"/>
</dbReference>
<dbReference type="EMBL" id="JABFUD020000014">
    <property type="protein sequence ID" value="KAI5070237.1"/>
    <property type="molecule type" value="Genomic_DNA"/>
</dbReference>
<sequence length="390" mass="43492">MLSLMAYCMCYLHVMGLAILMLILSQTASPAAAKCAFPAIFNFGDSTSDTGGIHVAFPFKTLSEHFPYGETFFHRPVNRYSDGRLLIDFIAQGLGKNFLSPYLQSVDSNFTQGANFASSGATARSTFFISPFSLNIQVNQFKVFKQQVSMVLEKKGRRDYLPRMNAFKDGLYIIEIGGNDLSYAYMKLKMNAEQIKSYLPGVVNAITNAVKELYEEGAQNIWVLDVGPQGCMPFVLTKYPYLESDLDEHGCATPFNAAVIYYNQLLKAQLAGLQDQLPGSRVVYVDTYDIQYSLMQDAKRYGFEYTTRACCGVGGKHNYDYGVQCGSTNRVHGQFLTALSCVDPSIYVNWDGVHLTDRANQVLARQILSGTYFHPFFPLTDLCPSDLNTV</sequence>
<evidence type="ECO:0000313" key="6">
    <source>
        <dbReference type="Proteomes" id="UP000886520"/>
    </source>
</evidence>
<reference evidence="5" key="1">
    <citation type="submission" date="2021-01" db="EMBL/GenBank/DDBJ databases">
        <title>Adiantum capillus-veneris genome.</title>
        <authorList>
            <person name="Fang Y."/>
            <person name="Liao Q."/>
        </authorList>
    </citation>
    <scope>NUCLEOTIDE SEQUENCE</scope>
    <source>
        <strain evidence="5">H3</strain>
        <tissue evidence="5">Leaf</tissue>
    </source>
</reference>
<organism evidence="5 6">
    <name type="scientific">Adiantum capillus-veneris</name>
    <name type="common">Maidenhair fern</name>
    <dbReference type="NCBI Taxonomy" id="13818"/>
    <lineage>
        <taxon>Eukaryota</taxon>
        <taxon>Viridiplantae</taxon>
        <taxon>Streptophyta</taxon>
        <taxon>Embryophyta</taxon>
        <taxon>Tracheophyta</taxon>
        <taxon>Polypodiopsida</taxon>
        <taxon>Polypodiidae</taxon>
        <taxon>Polypodiales</taxon>
        <taxon>Pteridineae</taxon>
        <taxon>Pteridaceae</taxon>
        <taxon>Vittarioideae</taxon>
        <taxon>Adiantum</taxon>
    </lineage>
</organism>
<keyword evidence="3" id="KW-0378">Hydrolase</keyword>
<dbReference type="Pfam" id="PF00657">
    <property type="entry name" value="Lipase_GDSL"/>
    <property type="match status" value="1"/>
</dbReference>
<keyword evidence="2 4" id="KW-0732">Signal</keyword>
<gene>
    <name evidence="5" type="ORF">GOP47_0014580</name>
</gene>
<evidence type="ECO:0000256" key="1">
    <source>
        <dbReference type="ARBA" id="ARBA00008668"/>
    </source>
</evidence>
<evidence type="ECO:0000313" key="5">
    <source>
        <dbReference type="EMBL" id="KAI5070237.1"/>
    </source>
</evidence>
<dbReference type="GO" id="GO:0016788">
    <property type="term" value="F:hydrolase activity, acting on ester bonds"/>
    <property type="evidence" value="ECO:0007669"/>
    <property type="project" value="InterPro"/>
</dbReference>